<reference evidence="1 2" key="1">
    <citation type="submission" date="2019-04" db="EMBL/GenBank/DDBJ databases">
        <title>Complete genome sequence of Pantoea bacteriophage vB_PagS_AAS21.</title>
        <authorList>
            <person name="Truncaite L."/>
            <person name="Simoliuniene M."/>
            <person name="Zajanckauskaite A."/>
            <person name="Meskys R."/>
            <person name="Simoliunas E."/>
        </authorList>
    </citation>
    <scope>NUCLEOTIDE SEQUENCE [LARGE SCALE GENOMIC DNA]</scope>
</reference>
<evidence type="ECO:0000313" key="1">
    <source>
        <dbReference type="EMBL" id="QCW23840.1"/>
    </source>
</evidence>
<gene>
    <name evidence="1" type="ORF">AAS21_gp102</name>
</gene>
<sequence length="21" mass="2411">MRLITLEDSVGTLSKFLTTER</sequence>
<dbReference type="EMBL" id="MK770119">
    <property type="protein sequence ID" value="QCW23840.1"/>
    <property type="molecule type" value="Genomic_DNA"/>
</dbReference>
<evidence type="ECO:0000313" key="2">
    <source>
        <dbReference type="Proteomes" id="UP000308921"/>
    </source>
</evidence>
<organism evidence="1 2">
    <name type="scientific">Pantoea phage vB_PagS_AAS21</name>
    <dbReference type="NCBI Taxonomy" id="2575261"/>
    <lineage>
        <taxon>Viruses</taxon>
        <taxon>Duplodnaviria</taxon>
        <taxon>Heunggongvirae</taxon>
        <taxon>Uroviricota</taxon>
        <taxon>Caudoviricetes</taxon>
        <taxon>Demerecviridae</taxon>
        <taxon>Keyvirus</taxon>
        <taxon>Keyvirus AAS21</taxon>
    </lineage>
</organism>
<name>A0A4Y5P1K0_9CAUD</name>
<dbReference type="Proteomes" id="UP000308921">
    <property type="component" value="Segment"/>
</dbReference>
<proteinExistence type="predicted"/>
<accession>A0A4Y5P1K0</accession>
<keyword evidence="2" id="KW-1185">Reference proteome</keyword>
<protein>
    <submittedName>
        <fullName evidence="1">Uncharacterized protein</fullName>
    </submittedName>
</protein>